<dbReference type="EMBL" id="CP029287">
    <property type="protein sequence ID" value="AWR98741.1"/>
    <property type="molecule type" value="Genomic_DNA"/>
</dbReference>
<protein>
    <submittedName>
        <fullName evidence="4">ABC transporter ATP-binding protein</fullName>
    </submittedName>
</protein>
<dbReference type="Pfam" id="PF13476">
    <property type="entry name" value="AAA_23"/>
    <property type="match status" value="1"/>
</dbReference>
<keyword evidence="2 4" id="KW-0067">ATP-binding</keyword>
<evidence type="ECO:0000313" key="4">
    <source>
        <dbReference type="EMBL" id="AWR98741.1"/>
    </source>
</evidence>
<evidence type="ECO:0000256" key="1">
    <source>
        <dbReference type="ARBA" id="ARBA00022741"/>
    </source>
</evidence>
<dbReference type="OrthoDB" id="24644at2157"/>
<dbReference type="GO" id="GO:0005524">
    <property type="term" value="F:ATP binding"/>
    <property type="evidence" value="ECO:0007669"/>
    <property type="project" value="UniProtKB-KW"/>
</dbReference>
<reference evidence="5" key="2">
    <citation type="submission" date="2020-03" db="EMBL/GenBank/DDBJ databases">
        <title>Complete Genome Sequences of Extremely Thermoacidophilic, Metal-Mobilizing Type-Strain Members of the Archaeal Family Sulfolobaceae: Acidianus brierleyi DSM-1651T, Acidianus sulfidivorans DSM-18786T, Metallosphaera hakonensis DSM-7519T, and Metallosphaera prunae DSM-10039T.</title>
        <authorList>
            <person name="Counts J.A."/>
            <person name="Kelly R.M."/>
        </authorList>
    </citation>
    <scope>NUCLEOTIDE SEQUENCE [LARGE SCALE GENOMIC DNA]</scope>
    <source>
        <strain evidence="5">HO1-1</strain>
    </source>
</reference>
<reference evidence="4 5" key="1">
    <citation type="submission" date="2018-05" db="EMBL/GenBank/DDBJ databases">
        <title>Complete Genome Sequences of Extremely Thermoacidophilic, Metal-Mobilizing Type-Strain Members of the Archaeal Family Sulfolobaceae: Acidianus brierleyi DSM-1651T, Acidianus sulfidivorans DSM-18786T, Metallosphaera hakonensis DSM-7519T, and Metallosphaera prunae DSM-10039T.</title>
        <authorList>
            <person name="Counts J.A."/>
            <person name="Kelly R.M."/>
        </authorList>
    </citation>
    <scope>NUCLEOTIDE SEQUENCE [LARGE SCALE GENOMIC DNA]</scope>
    <source>
        <strain evidence="4 5">HO1-1</strain>
    </source>
</reference>
<evidence type="ECO:0000313" key="5">
    <source>
        <dbReference type="Proteomes" id="UP000247586"/>
    </source>
</evidence>
<organism evidence="4 5">
    <name type="scientific">Metallosphaera hakonensis JCM 8857 = DSM 7519</name>
    <dbReference type="NCBI Taxonomy" id="1293036"/>
    <lineage>
        <taxon>Archaea</taxon>
        <taxon>Thermoproteota</taxon>
        <taxon>Thermoprotei</taxon>
        <taxon>Sulfolobales</taxon>
        <taxon>Sulfolobaceae</taxon>
        <taxon>Metallosphaera</taxon>
    </lineage>
</organism>
<proteinExistence type="predicted"/>
<dbReference type="InterPro" id="IPR003959">
    <property type="entry name" value="ATPase_AAA_core"/>
</dbReference>
<accession>A0A2U9IRS2</accession>
<sequence>MLIQGIKVKIGNRLILSDIQFELSRGVNLVLGQNGAGKTTLLRSVIQVLRGTRQGYVPSEFSSPEISVEDVLLAGTRNRLRNYEPFIDSLGIRRLLGRAFSTLSTGEKKLVLITKALAEGELVFMDEPTSGLDVRNQARVISVISSLRTEKSFLITTHDLNWIGMADWVMVMKGGKIIWQSTANELNEEVLENAYESKVKRINVDGKNIFILNI</sequence>
<dbReference type="Pfam" id="PF13304">
    <property type="entry name" value="AAA_21"/>
    <property type="match status" value="1"/>
</dbReference>
<dbReference type="GeneID" id="36834173"/>
<dbReference type="SMART" id="SM00382">
    <property type="entry name" value="AAA"/>
    <property type="match status" value="1"/>
</dbReference>
<dbReference type="STRING" id="1293036.GCA_001315825_01468"/>
<evidence type="ECO:0000256" key="2">
    <source>
        <dbReference type="ARBA" id="ARBA00022840"/>
    </source>
</evidence>
<dbReference type="RefSeq" id="WP_110368834.1">
    <property type="nucleotide sequence ID" value="NZ_CP029287.2"/>
</dbReference>
<dbReference type="GO" id="GO:0016887">
    <property type="term" value="F:ATP hydrolysis activity"/>
    <property type="evidence" value="ECO:0007669"/>
    <property type="project" value="InterPro"/>
</dbReference>
<evidence type="ECO:0000259" key="3">
    <source>
        <dbReference type="PROSITE" id="PS50893"/>
    </source>
</evidence>
<dbReference type="PANTHER" id="PTHR43850">
    <property type="entry name" value="ABC TRANSPORTER ATP-BINDING PROTEIN MA_4021-RELATED"/>
    <property type="match status" value="1"/>
</dbReference>
<keyword evidence="5" id="KW-1185">Reference proteome</keyword>
<dbReference type="GO" id="GO:0006302">
    <property type="term" value="P:double-strand break repair"/>
    <property type="evidence" value="ECO:0007669"/>
    <property type="project" value="InterPro"/>
</dbReference>
<dbReference type="PANTHER" id="PTHR43850:SF2">
    <property type="entry name" value="ABC TRANSPORTER ATP-BINDING PROTEIN MA_4021-RELATED"/>
    <property type="match status" value="1"/>
</dbReference>
<dbReference type="KEGG" id="mhk:DFR87_02485"/>
<name>A0A2U9IRS2_9CREN</name>
<dbReference type="InterPro" id="IPR003439">
    <property type="entry name" value="ABC_transporter-like_ATP-bd"/>
</dbReference>
<dbReference type="InterPro" id="IPR003593">
    <property type="entry name" value="AAA+_ATPase"/>
</dbReference>
<reference evidence="5" key="3">
    <citation type="submission" date="2020-03" db="EMBL/GenBank/DDBJ databases">
        <title>Sequencing and Assembly of Multiple Reported Metal-Biooxidizing Members of the Extremely Thermoacidophilic Archaeal Family Sulfolobaceae.</title>
        <authorList>
            <person name="Counts J.A."/>
            <person name="Kelly R.M."/>
        </authorList>
    </citation>
    <scope>NUCLEOTIDE SEQUENCE [LARGE SCALE GENOMIC DNA]</scope>
    <source>
        <strain evidence="5">HO1-1</strain>
    </source>
</reference>
<dbReference type="Proteomes" id="UP000247586">
    <property type="component" value="Chromosome"/>
</dbReference>
<dbReference type="AlphaFoldDB" id="A0A2U9IRS2"/>
<keyword evidence="1" id="KW-0547">Nucleotide-binding</keyword>
<feature type="domain" description="ABC transporter" evidence="3">
    <location>
        <begin position="1"/>
        <end position="199"/>
    </location>
</feature>
<dbReference type="InterPro" id="IPR038729">
    <property type="entry name" value="Rad50/SbcC_AAA"/>
</dbReference>
<dbReference type="PROSITE" id="PS50893">
    <property type="entry name" value="ABC_TRANSPORTER_2"/>
    <property type="match status" value="1"/>
</dbReference>
<gene>
    <name evidence="4" type="ORF">DFR87_02485</name>
</gene>
<dbReference type="Gene3D" id="3.40.50.300">
    <property type="entry name" value="P-loop containing nucleotide triphosphate hydrolases"/>
    <property type="match status" value="1"/>
</dbReference>
<dbReference type="SUPFAM" id="SSF52540">
    <property type="entry name" value="P-loop containing nucleoside triphosphate hydrolases"/>
    <property type="match status" value="1"/>
</dbReference>
<dbReference type="InterPro" id="IPR027417">
    <property type="entry name" value="P-loop_NTPase"/>
</dbReference>